<dbReference type="Pfam" id="PF14432">
    <property type="entry name" value="DYW_deaminase"/>
    <property type="match status" value="1"/>
</dbReference>
<dbReference type="PANTHER" id="PTHR47926:SF433">
    <property type="entry name" value="PENTATRICOPEPTIDE REPEAT-CONTAINING PROTEIN"/>
    <property type="match status" value="1"/>
</dbReference>
<dbReference type="GO" id="GO:0003723">
    <property type="term" value="F:RNA binding"/>
    <property type="evidence" value="ECO:0007669"/>
    <property type="project" value="InterPro"/>
</dbReference>
<keyword evidence="2" id="KW-0677">Repeat</keyword>
<protein>
    <submittedName>
        <fullName evidence="4">Pentatricopeptide repeat-containing protein</fullName>
    </submittedName>
</protein>
<dbReference type="Proteomes" id="UP000634136">
    <property type="component" value="Unassembled WGS sequence"/>
</dbReference>
<accession>A0A834WFT9</accession>
<proteinExistence type="inferred from homology"/>
<sequence>MVDLLGRAGRLSEAYEFIQKMPIKPCAAVWGALLGACRIHSNIEMAELAAKYLLELDSNNAGRYVLLFNIYASSGKITEADKLRAQMNQKRVRKIAGHTVIEVKNKVHTFVAGDRSHPKAELIYAELKKIIARIRQEGYTPDLNFVLHDVDEETKESMLYAHSEKLAIVYGLLSSGPESIIRIKKNLRVCGDCHVATKYISKVTGREIIVRDAHRFHHFKDGICSCGDYW</sequence>
<dbReference type="Pfam" id="PF01535">
    <property type="entry name" value="PPR"/>
    <property type="match status" value="1"/>
</dbReference>
<gene>
    <name evidence="4" type="ORF">G2W53_023216</name>
</gene>
<reference evidence="4" key="1">
    <citation type="submission" date="2020-09" db="EMBL/GenBank/DDBJ databases">
        <title>Genome-Enabled Discovery of Anthraquinone Biosynthesis in Senna tora.</title>
        <authorList>
            <person name="Kang S.-H."/>
            <person name="Pandey R.P."/>
            <person name="Lee C.-M."/>
            <person name="Sim J.-S."/>
            <person name="Jeong J.-T."/>
            <person name="Choi B.-S."/>
            <person name="Jung M."/>
            <person name="Ginzburg D."/>
            <person name="Zhao K."/>
            <person name="Won S.Y."/>
            <person name="Oh T.-J."/>
            <person name="Yu Y."/>
            <person name="Kim N.-H."/>
            <person name="Lee O.R."/>
            <person name="Lee T.-H."/>
            <person name="Bashyal P."/>
            <person name="Kim T.-S."/>
            <person name="Lee W.-H."/>
            <person name="Kawkins C."/>
            <person name="Kim C.-K."/>
            <person name="Kim J.S."/>
            <person name="Ahn B.O."/>
            <person name="Rhee S.Y."/>
            <person name="Sohng J.K."/>
        </authorList>
    </citation>
    <scope>NUCLEOTIDE SEQUENCE</scope>
    <source>
        <tissue evidence="4">Leaf</tissue>
    </source>
</reference>
<dbReference type="InterPro" id="IPR046848">
    <property type="entry name" value="E_motif"/>
</dbReference>
<comment type="caution">
    <text evidence="4">The sequence shown here is derived from an EMBL/GenBank/DDBJ whole genome shotgun (WGS) entry which is preliminary data.</text>
</comment>
<dbReference type="GO" id="GO:0009451">
    <property type="term" value="P:RNA modification"/>
    <property type="evidence" value="ECO:0007669"/>
    <property type="project" value="InterPro"/>
</dbReference>
<name>A0A834WFT9_9FABA</name>
<dbReference type="AlphaFoldDB" id="A0A834WFT9"/>
<dbReference type="PANTHER" id="PTHR47926">
    <property type="entry name" value="PENTATRICOPEPTIDE REPEAT-CONTAINING PROTEIN"/>
    <property type="match status" value="1"/>
</dbReference>
<comment type="similarity">
    <text evidence="1">Belongs to the PPR family. PCMP-H subfamily.</text>
</comment>
<dbReference type="GO" id="GO:0008270">
    <property type="term" value="F:zinc ion binding"/>
    <property type="evidence" value="ECO:0007669"/>
    <property type="project" value="InterPro"/>
</dbReference>
<evidence type="ECO:0000259" key="3">
    <source>
        <dbReference type="Pfam" id="PF14432"/>
    </source>
</evidence>
<keyword evidence="5" id="KW-1185">Reference proteome</keyword>
<evidence type="ECO:0000313" key="4">
    <source>
        <dbReference type="EMBL" id="KAF7817761.1"/>
    </source>
</evidence>
<dbReference type="InterPro" id="IPR046849">
    <property type="entry name" value="E2_motif"/>
</dbReference>
<dbReference type="InterPro" id="IPR032867">
    <property type="entry name" value="DYW_dom"/>
</dbReference>
<dbReference type="Pfam" id="PF20431">
    <property type="entry name" value="E_motif"/>
    <property type="match status" value="1"/>
</dbReference>
<organism evidence="4 5">
    <name type="scientific">Senna tora</name>
    <dbReference type="NCBI Taxonomy" id="362788"/>
    <lineage>
        <taxon>Eukaryota</taxon>
        <taxon>Viridiplantae</taxon>
        <taxon>Streptophyta</taxon>
        <taxon>Embryophyta</taxon>
        <taxon>Tracheophyta</taxon>
        <taxon>Spermatophyta</taxon>
        <taxon>Magnoliopsida</taxon>
        <taxon>eudicotyledons</taxon>
        <taxon>Gunneridae</taxon>
        <taxon>Pentapetalae</taxon>
        <taxon>rosids</taxon>
        <taxon>fabids</taxon>
        <taxon>Fabales</taxon>
        <taxon>Fabaceae</taxon>
        <taxon>Caesalpinioideae</taxon>
        <taxon>Cassia clade</taxon>
        <taxon>Senna</taxon>
    </lineage>
</organism>
<evidence type="ECO:0000313" key="5">
    <source>
        <dbReference type="Proteomes" id="UP000634136"/>
    </source>
</evidence>
<feature type="domain" description="DYW" evidence="3">
    <location>
        <begin position="138"/>
        <end position="230"/>
    </location>
</feature>
<dbReference type="EMBL" id="JAAIUW010000008">
    <property type="protein sequence ID" value="KAF7817761.1"/>
    <property type="molecule type" value="Genomic_DNA"/>
</dbReference>
<dbReference type="InterPro" id="IPR011990">
    <property type="entry name" value="TPR-like_helical_dom_sf"/>
</dbReference>
<dbReference type="InterPro" id="IPR046960">
    <property type="entry name" value="PPR_At4g14850-like_plant"/>
</dbReference>
<evidence type="ECO:0000256" key="1">
    <source>
        <dbReference type="ARBA" id="ARBA00006643"/>
    </source>
</evidence>
<dbReference type="Gene3D" id="1.25.40.10">
    <property type="entry name" value="Tetratricopeptide repeat domain"/>
    <property type="match status" value="1"/>
</dbReference>
<dbReference type="Pfam" id="PF20430">
    <property type="entry name" value="Eplus_motif"/>
    <property type="match status" value="1"/>
</dbReference>
<dbReference type="InterPro" id="IPR002885">
    <property type="entry name" value="PPR_rpt"/>
</dbReference>
<evidence type="ECO:0000256" key="2">
    <source>
        <dbReference type="ARBA" id="ARBA00022737"/>
    </source>
</evidence>
<dbReference type="OrthoDB" id="185373at2759"/>